<dbReference type="Gene3D" id="3.30.2350.10">
    <property type="entry name" value="Pseudouridine synthase"/>
    <property type="match status" value="1"/>
</dbReference>
<dbReference type="GO" id="GO:0003723">
    <property type="term" value="F:RNA binding"/>
    <property type="evidence" value="ECO:0007669"/>
    <property type="project" value="InterPro"/>
</dbReference>
<protein>
    <submittedName>
        <fullName evidence="3">Ribosomal large subunit pseudouridine synthase D</fullName>
    </submittedName>
</protein>
<organism evidence="3 4">
    <name type="scientific">Leadbettera azotonutricia (strain ATCC BAA-888 / DSM 13862 / ZAS-9)</name>
    <name type="common">Treponema azotonutricium</name>
    <dbReference type="NCBI Taxonomy" id="545695"/>
    <lineage>
        <taxon>Bacteria</taxon>
        <taxon>Pseudomonadati</taxon>
        <taxon>Spirochaetota</taxon>
        <taxon>Spirochaetia</taxon>
        <taxon>Spirochaetales</taxon>
        <taxon>Breznakiellaceae</taxon>
        <taxon>Leadbettera</taxon>
    </lineage>
</organism>
<dbReference type="KEGG" id="taz:TREAZ_0702"/>
<dbReference type="GO" id="GO:0009982">
    <property type="term" value="F:pseudouridine synthase activity"/>
    <property type="evidence" value="ECO:0007669"/>
    <property type="project" value="InterPro"/>
</dbReference>
<keyword evidence="4" id="KW-1185">Reference proteome</keyword>
<dbReference type="eggNOG" id="COG0564">
    <property type="taxonomic scope" value="Bacteria"/>
</dbReference>
<dbReference type="STRING" id="545695.TREAZ_0702"/>
<dbReference type="InterPro" id="IPR050188">
    <property type="entry name" value="RluA_PseudoU_synthase"/>
</dbReference>
<proteinExistence type="inferred from homology"/>
<dbReference type="Pfam" id="PF00849">
    <property type="entry name" value="PseudoU_synth_2"/>
    <property type="match status" value="1"/>
</dbReference>
<accession>F5YAC7</accession>
<dbReference type="PANTHER" id="PTHR21600:SF87">
    <property type="entry name" value="RNA PSEUDOURIDYLATE SYNTHASE DOMAIN-CONTAINING PROTEIN 1"/>
    <property type="match status" value="1"/>
</dbReference>
<reference evidence="3 4" key="2">
    <citation type="journal article" date="2011" name="ISME J.">
        <title>RNA-seq reveals cooperative metabolic interactions between two termite-gut spirochete species in co-culture.</title>
        <authorList>
            <person name="Rosenthal A.Z."/>
            <person name="Matson E.G."/>
            <person name="Eldar A."/>
            <person name="Leadbetter J.R."/>
        </authorList>
    </citation>
    <scope>NUCLEOTIDE SEQUENCE [LARGE SCALE GENOMIC DNA]</scope>
    <source>
        <strain evidence="4">ATCC BAA-888 / DSM 13862 / ZAS-9</strain>
    </source>
</reference>
<dbReference type="Proteomes" id="UP000009222">
    <property type="component" value="Chromosome"/>
</dbReference>
<dbReference type="GO" id="GO:0000455">
    <property type="term" value="P:enzyme-directed rRNA pseudouridine synthesis"/>
    <property type="evidence" value="ECO:0007669"/>
    <property type="project" value="TreeGrafter"/>
</dbReference>
<evidence type="ECO:0000259" key="2">
    <source>
        <dbReference type="Pfam" id="PF00849"/>
    </source>
</evidence>
<name>F5YAC7_LEAAZ</name>
<evidence type="ECO:0000313" key="4">
    <source>
        <dbReference type="Proteomes" id="UP000009222"/>
    </source>
</evidence>
<dbReference type="GO" id="GO:0140098">
    <property type="term" value="F:catalytic activity, acting on RNA"/>
    <property type="evidence" value="ECO:0007669"/>
    <property type="project" value="UniProtKB-ARBA"/>
</dbReference>
<dbReference type="AlphaFoldDB" id="F5YAC7"/>
<comment type="similarity">
    <text evidence="1">Belongs to the pseudouridine synthase RluA family.</text>
</comment>
<dbReference type="CDD" id="cd02869">
    <property type="entry name" value="PseudoU_synth_RluA_like"/>
    <property type="match status" value="1"/>
</dbReference>
<sequence>METKLLALSEFSKSQILHEEKDFLIVYKSPGMHSTPLKGDEENLVSWCVSFYPEIGLIKGRREREGGCLHRLDFETHGLVLFARNQDSFDELAKEQEEGRMLKEYGCLAAKAETKLPGFPVFSANNPNLIGSPFRSFGPGKKSVRPVAEGLHKSRLKDVALDKGNPYKTEILEKFETLNNSKEKETWYFRLKIQRGFRHQIRCHMAWIGYPILNDPLYGNFTPGGILALRAQALRFKDLYFCISPINEAAPDTFA</sequence>
<dbReference type="PANTHER" id="PTHR21600">
    <property type="entry name" value="MITOCHONDRIAL RNA PSEUDOURIDINE SYNTHASE"/>
    <property type="match status" value="1"/>
</dbReference>
<dbReference type="RefSeq" id="WP_015711261.1">
    <property type="nucleotide sequence ID" value="NC_015577.1"/>
</dbReference>
<reference evidence="4" key="1">
    <citation type="submission" date="2009-12" db="EMBL/GenBank/DDBJ databases">
        <title>Complete sequence of Treponema azotonutricium strain ZAS-9.</title>
        <authorList>
            <person name="Tetu S.G."/>
            <person name="Matson E."/>
            <person name="Ren Q."/>
            <person name="Seshadri R."/>
            <person name="Elbourne L."/>
            <person name="Hassan K.A."/>
            <person name="Durkin A."/>
            <person name="Radune D."/>
            <person name="Mohamoud Y."/>
            <person name="Shay R."/>
            <person name="Jin S."/>
            <person name="Zhang X."/>
            <person name="Lucey K."/>
            <person name="Ballor N.R."/>
            <person name="Ottesen E."/>
            <person name="Rosenthal R."/>
            <person name="Allen A."/>
            <person name="Leadbetter J.R."/>
            <person name="Paulsen I.T."/>
        </authorList>
    </citation>
    <scope>NUCLEOTIDE SEQUENCE [LARGE SCALE GENOMIC DNA]</scope>
    <source>
        <strain evidence="4">ATCC BAA-888 / DSM 13862 / ZAS-9</strain>
    </source>
</reference>
<dbReference type="EMBL" id="CP001841">
    <property type="protein sequence ID" value="AEF80989.1"/>
    <property type="molecule type" value="Genomic_DNA"/>
</dbReference>
<dbReference type="SUPFAM" id="SSF55120">
    <property type="entry name" value="Pseudouridine synthase"/>
    <property type="match status" value="1"/>
</dbReference>
<dbReference type="InterPro" id="IPR020103">
    <property type="entry name" value="PsdUridine_synth_cat_dom_sf"/>
</dbReference>
<evidence type="ECO:0000256" key="1">
    <source>
        <dbReference type="ARBA" id="ARBA00010876"/>
    </source>
</evidence>
<gene>
    <name evidence="3" type="primary">rluD_2</name>
    <name evidence="3" type="ordered locus">TREAZ_0702</name>
</gene>
<feature type="domain" description="Pseudouridine synthase RsuA/RluA-like" evidence="2">
    <location>
        <begin position="22"/>
        <end position="206"/>
    </location>
</feature>
<dbReference type="InterPro" id="IPR006145">
    <property type="entry name" value="PsdUridine_synth_RsuA/RluA"/>
</dbReference>
<evidence type="ECO:0000313" key="3">
    <source>
        <dbReference type="EMBL" id="AEF80989.1"/>
    </source>
</evidence>
<dbReference type="HOGENOM" id="CLU_016902_11_2_12"/>
<dbReference type="OrthoDB" id="128480at2"/>
<dbReference type="InParanoid" id="F5YAC7"/>